<proteinExistence type="predicted"/>
<keyword evidence="2" id="KW-1185">Reference proteome</keyword>
<feature type="chain" id="PRO_5010215436" evidence="1">
    <location>
        <begin position="19"/>
        <end position="203"/>
    </location>
</feature>
<organism evidence="2 3">
    <name type="scientific">Diaphorina citri</name>
    <name type="common">Asian citrus psyllid</name>
    <dbReference type="NCBI Taxonomy" id="121845"/>
    <lineage>
        <taxon>Eukaryota</taxon>
        <taxon>Metazoa</taxon>
        <taxon>Ecdysozoa</taxon>
        <taxon>Arthropoda</taxon>
        <taxon>Hexapoda</taxon>
        <taxon>Insecta</taxon>
        <taxon>Pterygota</taxon>
        <taxon>Neoptera</taxon>
        <taxon>Paraneoptera</taxon>
        <taxon>Hemiptera</taxon>
        <taxon>Sternorrhyncha</taxon>
        <taxon>Psylloidea</taxon>
        <taxon>Psyllidae</taxon>
        <taxon>Diaphorininae</taxon>
        <taxon>Diaphorina</taxon>
    </lineage>
</organism>
<feature type="signal peptide" evidence="1">
    <location>
        <begin position="1"/>
        <end position="18"/>
    </location>
</feature>
<dbReference type="RefSeq" id="XP_008484297.1">
    <property type="nucleotide sequence ID" value="XM_008486075.3"/>
</dbReference>
<dbReference type="KEGG" id="dci:103520974"/>
<protein>
    <submittedName>
        <fullName evidence="3">Uncharacterized protein LOC103520974</fullName>
    </submittedName>
</protein>
<dbReference type="AlphaFoldDB" id="A0A1S3DN58"/>
<dbReference type="InterPro" id="IPR021087">
    <property type="entry name" value="Uncharacterised_PixA/AidA"/>
</dbReference>
<keyword evidence="1" id="KW-0732">Signal</keyword>
<accession>A0A1S3DN58</accession>
<dbReference type="PaxDb" id="121845-A0A1S3DN58"/>
<evidence type="ECO:0000256" key="1">
    <source>
        <dbReference type="SAM" id="SignalP"/>
    </source>
</evidence>
<reference evidence="3" key="1">
    <citation type="submission" date="2025-08" db="UniProtKB">
        <authorList>
            <consortium name="RefSeq"/>
        </authorList>
    </citation>
    <scope>IDENTIFICATION</scope>
</reference>
<sequence>MKSIILVSLLALLSSATCDENSTLPEPVIQYGATRIIEVLTVIDTDQLKEVYEKLPRSKNPDLPTHIGREYAFMITTKSNVNSGQATADLNIKAIVGDTIKWSGTSESNNIDHSIIIYDVKHSSPLVGQIARDLYTSSIVYPKESDIKVTATSEYKAFKITGNIRAKGTVSYLVRFAMFEYSRASGKYELFGYFTWDPTITVV</sequence>
<gene>
    <name evidence="3" type="primary">LOC103520974</name>
</gene>
<dbReference type="InterPro" id="IPR038712">
    <property type="entry name" value="PixA-like_sf"/>
</dbReference>
<dbReference type="Proteomes" id="UP000079169">
    <property type="component" value="Unplaced"/>
</dbReference>
<name>A0A1S3DN58_DIACI</name>
<dbReference type="Gene3D" id="2.60.40.3910">
    <property type="entry name" value="Inclusion body protein"/>
    <property type="match status" value="1"/>
</dbReference>
<evidence type="ECO:0000313" key="3">
    <source>
        <dbReference type="RefSeq" id="XP_008484297.1"/>
    </source>
</evidence>
<evidence type="ECO:0000313" key="2">
    <source>
        <dbReference type="Proteomes" id="UP000079169"/>
    </source>
</evidence>
<dbReference type="GeneID" id="103520974"/>
<dbReference type="Pfam" id="PF12306">
    <property type="entry name" value="PixA"/>
    <property type="match status" value="1"/>
</dbReference>